<dbReference type="SMART" id="SM00959">
    <property type="entry name" value="Rho_N"/>
    <property type="match status" value="1"/>
</dbReference>
<evidence type="ECO:0000256" key="1">
    <source>
        <dbReference type="SAM" id="MobiDB-lite"/>
    </source>
</evidence>
<dbReference type="Pfam" id="PF16258">
    <property type="entry name" value="DUF4912"/>
    <property type="match status" value="1"/>
</dbReference>
<feature type="compositionally biased region" description="Low complexity" evidence="1">
    <location>
        <begin position="85"/>
        <end position="144"/>
    </location>
</feature>
<evidence type="ECO:0000259" key="2">
    <source>
        <dbReference type="SMART" id="SM00959"/>
    </source>
</evidence>
<dbReference type="Gene3D" id="1.10.720.10">
    <property type="match status" value="1"/>
</dbReference>
<feature type="domain" description="Rho termination factor-like N-terminal" evidence="2">
    <location>
        <begin position="6"/>
        <end position="48"/>
    </location>
</feature>
<dbReference type="GO" id="GO:0006353">
    <property type="term" value="P:DNA-templated transcription termination"/>
    <property type="evidence" value="ECO:0007669"/>
    <property type="project" value="InterPro"/>
</dbReference>
<dbReference type="InterPro" id="IPR032585">
    <property type="entry name" value="DUF4912"/>
</dbReference>
<feature type="region of interest" description="Disordered" evidence="1">
    <location>
        <begin position="38"/>
        <end position="167"/>
    </location>
</feature>
<organism evidence="3 4">
    <name type="scientific">Allorhodopirellula solitaria</name>
    <dbReference type="NCBI Taxonomy" id="2527987"/>
    <lineage>
        <taxon>Bacteria</taxon>
        <taxon>Pseudomonadati</taxon>
        <taxon>Planctomycetota</taxon>
        <taxon>Planctomycetia</taxon>
        <taxon>Pirellulales</taxon>
        <taxon>Pirellulaceae</taxon>
        <taxon>Allorhodopirellula</taxon>
    </lineage>
</organism>
<dbReference type="RefSeq" id="WP_146391816.1">
    <property type="nucleotide sequence ID" value="NZ_SJPK01000006.1"/>
</dbReference>
<accession>A0A5C5XRZ8</accession>
<dbReference type="InterPro" id="IPR036269">
    <property type="entry name" value="Rho_N_sf"/>
</dbReference>
<feature type="compositionally biased region" description="Basic residues" evidence="1">
    <location>
        <begin position="42"/>
        <end position="51"/>
    </location>
</feature>
<keyword evidence="4" id="KW-1185">Reference proteome</keyword>
<gene>
    <name evidence="3" type="ORF">CA85_28360</name>
</gene>
<proteinExistence type="predicted"/>
<dbReference type="AlphaFoldDB" id="A0A5C5XRZ8"/>
<reference evidence="3 4" key="1">
    <citation type="submission" date="2019-02" db="EMBL/GenBank/DDBJ databases">
        <title>Deep-cultivation of Planctomycetes and their phenomic and genomic characterization uncovers novel biology.</title>
        <authorList>
            <person name="Wiegand S."/>
            <person name="Jogler M."/>
            <person name="Boedeker C."/>
            <person name="Pinto D."/>
            <person name="Vollmers J."/>
            <person name="Rivas-Marin E."/>
            <person name="Kohn T."/>
            <person name="Peeters S.H."/>
            <person name="Heuer A."/>
            <person name="Rast P."/>
            <person name="Oberbeckmann S."/>
            <person name="Bunk B."/>
            <person name="Jeske O."/>
            <person name="Meyerdierks A."/>
            <person name="Storesund J.E."/>
            <person name="Kallscheuer N."/>
            <person name="Luecker S."/>
            <person name="Lage O.M."/>
            <person name="Pohl T."/>
            <person name="Merkel B.J."/>
            <person name="Hornburger P."/>
            <person name="Mueller R.-W."/>
            <person name="Bruemmer F."/>
            <person name="Labrenz M."/>
            <person name="Spormann A.M."/>
            <person name="Op Den Camp H."/>
            <person name="Overmann J."/>
            <person name="Amann R."/>
            <person name="Jetten M.S.M."/>
            <person name="Mascher T."/>
            <person name="Medema M.H."/>
            <person name="Devos D.P."/>
            <person name="Kaster A.-K."/>
            <person name="Ovreas L."/>
            <person name="Rohde M."/>
            <person name="Galperin M.Y."/>
            <person name="Jogler C."/>
        </authorList>
    </citation>
    <scope>NUCLEOTIDE SEQUENCE [LARGE SCALE GENOMIC DNA]</scope>
    <source>
        <strain evidence="3 4">CA85</strain>
    </source>
</reference>
<evidence type="ECO:0000313" key="3">
    <source>
        <dbReference type="EMBL" id="TWT65977.1"/>
    </source>
</evidence>
<dbReference type="InterPro" id="IPR011112">
    <property type="entry name" value="Rho-like_N"/>
</dbReference>
<dbReference type="EMBL" id="SJPK01000006">
    <property type="protein sequence ID" value="TWT65977.1"/>
    <property type="molecule type" value="Genomic_DNA"/>
</dbReference>
<comment type="caution">
    <text evidence="3">The sequence shown here is derived from an EMBL/GenBank/DDBJ whole genome shotgun (WGS) entry which is preliminary data.</text>
</comment>
<name>A0A5C5XRZ8_9BACT</name>
<protein>
    <recommendedName>
        <fullName evidence="2">Rho termination factor-like N-terminal domain-containing protein</fullName>
    </recommendedName>
</protein>
<dbReference type="Pfam" id="PF07498">
    <property type="entry name" value="Rho_N"/>
    <property type="match status" value="1"/>
</dbReference>
<dbReference type="SUPFAM" id="SSF68912">
    <property type="entry name" value="Rho N-terminal domain-like"/>
    <property type="match status" value="1"/>
</dbReference>
<dbReference type="OrthoDB" id="9812700at2"/>
<feature type="compositionally biased region" description="Low complexity" evidence="1">
    <location>
        <begin position="69"/>
        <end position="78"/>
    </location>
</feature>
<sequence length="474" mass="51689">MITDADLSTQTRRELAEMAKNYGVAGWHSMRKDDLVGEIKKVQRRLRRQAGAKKSSEATASPSAGRTPAQSKSKAAAPKAKRGSSKTSAKVSSKAIAAKKSASGKGASLTASKSSSASSRSADSTGARSTRKAVSAKSTSTAARSKSRKATSRNDAPLPELDEPKVSAKTLRIRAEMRRRRELMQKHKDLSTNTLVGGSAVTGGTERHRTTAPHRDRIALLVRDSYWLQASWEVTQTSVQRAQSALAEQWHTAVPTLRLLAVGDVASNRAETVSRDISVHGGVSTWYIDVQDPPSRYRVALGYLAGNGEFHCLCRSNIVETPVPGDCERLDEHWQDIAEDYERIYALSGGLEAGSGELREAFEDRLQRRMPHAVESGSMTGDPSLLRQSKLRLDVEAELIVFGKTDPTASVSVSGHPVKLQKDGAFTVRLDFPNKRQVLPITAETRDGLRQRTTVFAVERNTKVMDTVELTENN</sequence>
<evidence type="ECO:0000313" key="4">
    <source>
        <dbReference type="Proteomes" id="UP000318053"/>
    </source>
</evidence>
<dbReference type="Proteomes" id="UP000318053">
    <property type="component" value="Unassembled WGS sequence"/>
</dbReference>